<dbReference type="Proteomes" id="UP001195624">
    <property type="component" value="Unassembled WGS sequence"/>
</dbReference>
<protein>
    <recommendedName>
        <fullName evidence="3">Lipoprotein</fullName>
    </recommendedName>
</protein>
<reference evidence="1 2" key="1">
    <citation type="submission" date="2021-03" db="EMBL/GenBank/DDBJ databases">
        <authorList>
            <person name="D'Agostino P."/>
            <person name="Huntemann M."/>
            <person name="Clum A."/>
            <person name="Spunde A."/>
            <person name="Palaniappan K."/>
            <person name="Ritter S."/>
            <person name="Mikhailova N."/>
            <person name="Chen I.-M."/>
            <person name="Stamatis D."/>
            <person name="Reddy T."/>
            <person name="O'Malley R."/>
            <person name="Daum C."/>
            <person name="Shapiro N."/>
            <person name="Ivanova N."/>
            <person name="Kyrpides N."/>
            <person name="Woyke T."/>
        </authorList>
    </citation>
    <scope>NUCLEOTIDE SEQUENCE [LARGE SCALE GENOMIC DNA]</scope>
    <source>
        <strain evidence="1 2">WS4403</strain>
    </source>
</reference>
<sequence>MKLLQITLVATTLTLAACSSDYQGKECVGRVQSLSGQPLGQTQALVVDRYSSFTVTTAERSINSGPLQTTDRRLYLPSAVTREGYLAQRLSDNSYCLIDSPKNQMVTYICH</sequence>
<gene>
    <name evidence="1" type="ORF">J2125_004228</name>
</gene>
<evidence type="ECO:0000313" key="2">
    <source>
        <dbReference type="Proteomes" id="UP001195624"/>
    </source>
</evidence>
<name>A0ABS4PEH5_9GAMM</name>
<keyword evidence="2" id="KW-1185">Reference proteome</keyword>
<reference evidence="2" key="2">
    <citation type="submission" date="2023-07" db="EMBL/GenBank/DDBJ databases">
        <title>Genome mining of underrepresented organisms for secondary metabolites.</title>
        <authorList>
            <person name="D'Agostino P.M."/>
        </authorList>
    </citation>
    <scope>NUCLEOTIDE SEQUENCE [LARGE SCALE GENOMIC DNA]</scope>
    <source>
        <strain evidence="2">WS4403</strain>
    </source>
</reference>
<proteinExistence type="predicted"/>
<dbReference type="RefSeq" id="WP_017801958.1">
    <property type="nucleotide sequence ID" value="NZ_JAGGMQ010000001.1"/>
</dbReference>
<organism evidence="1 2">
    <name type="scientific">Winslowiella toletana</name>
    <dbReference type="NCBI Taxonomy" id="92490"/>
    <lineage>
        <taxon>Bacteria</taxon>
        <taxon>Pseudomonadati</taxon>
        <taxon>Pseudomonadota</taxon>
        <taxon>Gammaproteobacteria</taxon>
        <taxon>Enterobacterales</taxon>
        <taxon>Erwiniaceae</taxon>
        <taxon>Winslowiella</taxon>
    </lineage>
</organism>
<accession>A0ABS4PEH5</accession>
<evidence type="ECO:0000313" key="1">
    <source>
        <dbReference type="EMBL" id="MBP2171036.1"/>
    </source>
</evidence>
<dbReference type="EMBL" id="JAGGMQ010000001">
    <property type="protein sequence ID" value="MBP2171036.1"/>
    <property type="molecule type" value="Genomic_DNA"/>
</dbReference>
<evidence type="ECO:0008006" key="3">
    <source>
        <dbReference type="Google" id="ProtNLM"/>
    </source>
</evidence>
<comment type="caution">
    <text evidence="1">The sequence shown here is derived from an EMBL/GenBank/DDBJ whole genome shotgun (WGS) entry which is preliminary data.</text>
</comment>
<dbReference type="PROSITE" id="PS51257">
    <property type="entry name" value="PROKAR_LIPOPROTEIN"/>
    <property type="match status" value="1"/>
</dbReference>